<dbReference type="GO" id="GO:0020037">
    <property type="term" value="F:heme binding"/>
    <property type="evidence" value="ECO:0007669"/>
    <property type="project" value="InterPro"/>
</dbReference>
<dbReference type="EMBL" id="BMAO01001509">
    <property type="protein sequence ID" value="GFQ73968.1"/>
    <property type="molecule type" value="Genomic_DNA"/>
</dbReference>
<gene>
    <name evidence="3" type="ORF">TNCT_450211</name>
</gene>
<dbReference type="GO" id="GO:0016705">
    <property type="term" value="F:oxidoreductase activity, acting on paired donors, with incorporation or reduction of molecular oxygen"/>
    <property type="evidence" value="ECO:0007669"/>
    <property type="project" value="InterPro"/>
</dbReference>
<keyword evidence="2" id="KW-1133">Transmembrane helix</keyword>
<evidence type="ECO:0000313" key="4">
    <source>
        <dbReference type="Proteomes" id="UP000887116"/>
    </source>
</evidence>
<evidence type="ECO:0000256" key="1">
    <source>
        <dbReference type="ARBA" id="ARBA00023033"/>
    </source>
</evidence>
<accession>A0A8X6KJQ2</accession>
<dbReference type="GO" id="GO:0005506">
    <property type="term" value="F:iron ion binding"/>
    <property type="evidence" value="ECO:0007669"/>
    <property type="project" value="InterPro"/>
</dbReference>
<keyword evidence="1" id="KW-0503">Monooxygenase</keyword>
<keyword evidence="2" id="KW-0812">Transmembrane</keyword>
<dbReference type="Proteomes" id="UP000887116">
    <property type="component" value="Unassembled WGS sequence"/>
</dbReference>
<dbReference type="InterPro" id="IPR036396">
    <property type="entry name" value="Cyt_P450_sf"/>
</dbReference>
<evidence type="ECO:0000256" key="2">
    <source>
        <dbReference type="SAM" id="Phobius"/>
    </source>
</evidence>
<evidence type="ECO:0008006" key="5">
    <source>
        <dbReference type="Google" id="ProtNLM"/>
    </source>
</evidence>
<comment type="caution">
    <text evidence="3">The sequence shown here is derived from an EMBL/GenBank/DDBJ whole genome shotgun (WGS) entry which is preliminary data.</text>
</comment>
<dbReference type="OrthoDB" id="6486579at2759"/>
<name>A0A8X6KJQ2_TRICU</name>
<feature type="transmembrane region" description="Helical" evidence="2">
    <location>
        <begin position="40"/>
        <end position="58"/>
    </location>
</feature>
<dbReference type="Gene3D" id="1.10.630.10">
    <property type="entry name" value="Cytochrome P450"/>
    <property type="match status" value="1"/>
</dbReference>
<evidence type="ECO:0000313" key="3">
    <source>
        <dbReference type="EMBL" id="GFQ73968.1"/>
    </source>
</evidence>
<reference evidence="3" key="1">
    <citation type="submission" date="2020-07" db="EMBL/GenBank/DDBJ databases">
        <title>Multicomponent nature underlies the extraordinary mechanical properties of spider dragline silk.</title>
        <authorList>
            <person name="Kono N."/>
            <person name="Nakamura H."/>
            <person name="Mori M."/>
            <person name="Yoshida Y."/>
            <person name="Ohtoshi R."/>
            <person name="Malay A.D."/>
            <person name="Moran D.A.P."/>
            <person name="Tomita M."/>
            <person name="Numata K."/>
            <person name="Arakawa K."/>
        </authorList>
    </citation>
    <scope>NUCLEOTIDE SEQUENCE</scope>
</reference>
<organism evidence="3 4">
    <name type="scientific">Trichonephila clavata</name>
    <name type="common">Joro spider</name>
    <name type="synonym">Nephila clavata</name>
    <dbReference type="NCBI Taxonomy" id="2740835"/>
    <lineage>
        <taxon>Eukaryota</taxon>
        <taxon>Metazoa</taxon>
        <taxon>Ecdysozoa</taxon>
        <taxon>Arthropoda</taxon>
        <taxon>Chelicerata</taxon>
        <taxon>Arachnida</taxon>
        <taxon>Araneae</taxon>
        <taxon>Araneomorphae</taxon>
        <taxon>Entelegynae</taxon>
        <taxon>Araneoidea</taxon>
        <taxon>Nephilidae</taxon>
        <taxon>Trichonephila</taxon>
    </lineage>
</organism>
<keyword evidence="2" id="KW-0472">Membrane</keyword>
<proteinExistence type="predicted"/>
<protein>
    <recommendedName>
        <fullName evidence="5">Cytochrome P450</fullName>
    </recommendedName>
</protein>
<dbReference type="GO" id="GO:0004497">
    <property type="term" value="F:monooxygenase activity"/>
    <property type="evidence" value="ECO:0007669"/>
    <property type="project" value="UniProtKB-KW"/>
</dbReference>
<dbReference type="AlphaFoldDB" id="A0A8X6KJQ2"/>
<keyword evidence="4" id="KW-1185">Reference proteome</keyword>
<keyword evidence="1" id="KW-0560">Oxidoreductase</keyword>
<dbReference type="SUPFAM" id="SSF48264">
    <property type="entry name" value="Cytochrome P450"/>
    <property type="match status" value="1"/>
</dbReference>
<sequence length="104" mass="11877">MLKIFSNNLYDKEMMEYINQLVTPNLRSGVPKMVLEISPFQYQVLVGICAFLVAYKIGNLIKRLRSNFPPGPIGLPIVGYLPFLSENTHLDLIELGKKYGDIFR</sequence>